<dbReference type="InterPro" id="IPR018490">
    <property type="entry name" value="cNMP-bd_dom_sf"/>
</dbReference>
<protein>
    <submittedName>
        <fullName evidence="6">Cyclic nucleotide-binding protein</fullName>
    </submittedName>
</protein>
<evidence type="ECO:0000259" key="4">
    <source>
        <dbReference type="PROSITE" id="PS50042"/>
    </source>
</evidence>
<reference evidence="6" key="1">
    <citation type="submission" date="2021-01" db="EMBL/GenBank/DDBJ databases">
        <title>Whole genome shotgun sequence of Virgisporangium aliadipatigenens NBRC 105644.</title>
        <authorList>
            <person name="Komaki H."/>
            <person name="Tamura T."/>
        </authorList>
    </citation>
    <scope>NUCLEOTIDE SEQUENCE</scope>
    <source>
        <strain evidence="6">NBRC 105644</strain>
    </source>
</reference>
<dbReference type="CDD" id="cd00038">
    <property type="entry name" value="CAP_ED"/>
    <property type="match status" value="1"/>
</dbReference>
<dbReference type="RefSeq" id="WP_203904299.1">
    <property type="nucleotide sequence ID" value="NZ_BOPF01000040.1"/>
</dbReference>
<keyword evidence="7" id="KW-1185">Reference proteome</keyword>
<accession>A0A8J3YW03</accession>
<dbReference type="PANTHER" id="PTHR24567">
    <property type="entry name" value="CRP FAMILY TRANSCRIPTIONAL REGULATORY PROTEIN"/>
    <property type="match status" value="1"/>
</dbReference>
<evidence type="ECO:0000313" key="7">
    <source>
        <dbReference type="Proteomes" id="UP000619260"/>
    </source>
</evidence>
<keyword evidence="2" id="KW-0238">DNA-binding</keyword>
<dbReference type="InterPro" id="IPR036388">
    <property type="entry name" value="WH-like_DNA-bd_sf"/>
</dbReference>
<evidence type="ECO:0000256" key="2">
    <source>
        <dbReference type="ARBA" id="ARBA00023125"/>
    </source>
</evidence>
<dbReference type="SUPFAM" id="SSF51206">
    <property type="entry name" value="cAMP-binding domain-like"/>
    <property type="match status" value="1"/>
</dbReference>
<dbReference type="PROSITE" id="PS51063">
    <property type="entry name" value="HTH_CRP_2"/>
    <property type="match status" value="1"/>
</dbReference>
<sequence>MFILSMSIGPVERGLPMALRFPEPGAGFWGDLNDAAREALTTAGSLRRYAAGDSIMGEGASTDNVVILWRGFVKVHSRVAVGRQVILAVRGPGDILGEMASVGGGRRCATVTAIGRATGLAVDREPFGALLMRDPHASMVVHRVLIARLLEADRIRLGSGSTSVDQRLAGLLLDFTRRFGEPTAGGGQRIGLALSQKELAACVGGSSRSVARVMGVWRQRGIVATGRQWVVVNSPTDLHRIAGQTARPR</sequence>
<comment type="caution">
    <text evidence="6">The sequence shown here is derived from an EMBL/GenBank/DDBJ whole genome shotgun (WGS) entry which is preliminary data.</text>
</comment>
<gene>
    <name evidence="6" type="ORF">Val02_77660</name>
</gene>
<dbReference type="Pfam" id="PF13545">
    <property type="entry name" value="HTH_Crp_2"/>
    <property type="match status" value="1"/>
</dbReference>
<keyword evidence="1" id="KW-0805">Transcription regulation</keyword>
<dbReference type="EMBL" id="BOPF01000040">
    <property type="protein sequence ID" value="GIJ50880.1"/>
    <property type="molecule type" value="Genomic_DNA"/>
</dbReference>
<dbReference type="InterPro" id="IPR050397">
    <property type="entry name" value="Env_Response_Regulators"/>
</dbReference>
<dbReference type="Pfam" id="PF00027">
    <property type="entry name" value="cNMP_binding"/>
    <property type="match status" value="1"/>
</dbReference>
<dbReference type="Gene3D" id="2.60.120.10">
    <property type="entry name" value="Jelly Rolls"/>
    <property type="match status" value="1"/>
</dbReference>
<dbReference type="GO" id="GO:0003677">
    <property type="term" value="F:DNA binding"/>
    <property type="evidence" value="ECO:0007669"/>
    <property type="project" value="UniProtKB-KW"/>
</dbReference>
<evidence type="ECO:0000256" key="3">
    <source>
        <dbReference type="ARBA" id="ARBA00023163"/>
    </source>
</evidence>
<dbReference type="AlphaFoldDB" id="A0A8J3YW03"/>
<keyword evidence="3" id="KW-0804">Transcription</keyword>
<evidence type="ECO:0000256" key="1">
    <source>
        <dbReference type="ARBA" id="ARBA00023015"/>
    </source>
</evidence>
<dbReference type="SUPFAM" id="SSF46785">
    <property type="entry name" value="Winged helix' DNA-binding domain"/>
    <property type="match status" value="1"/>
</dbReference>
<dbReference type="InterPro" id="IPR014710">
    <property type="entry name" value="RmlC-like_jellyroll"/>
</dbReference>
<evidence type="ECO:0000313" key="6">
    <source>
        <dbReference type="EMBL" id="GIJ50880.1"/>
    </source>
</evidence>
<dbReference type="InterPro" id="IPR000595">
    <property type="entry name" value="cNMP-bd_dom"/>
</dbReference>
<dbReference type="PANTHER" id="PTHR24567:SF74">
    <property type="entry name" value="HTH-TYPE TRANSCRIPTIONAL REGULATOR ARCR"/>
    <property type="match status" value="1"/>
</dbReference>
<dbReference type="InterPro" id="IPR012318">
    <property type="entry name" value="HTH_CRP"/>
</dbReference>
<organism evidence="6 7">
    <name type="scientific">Virgisporangium aliadipatigenens</name>
    <dbReference type="NCBI Taxonomy" id="741659"/>
    <lineage>
        <taxon>Bacteria</taxon>
        <taxon>Bacillati</taxon>
        <taxon>Actinomycetota</taxon>
        <taxon>Actinomycetes</taxon>
        <taxon>Micromonosporales</taxon>
        <taxon>Micromonosporaceae</taxon>
        <taxon>Virgisporangium</taxon>
    </lineage>
</organism>
<proteinExistence type="predicted"/>
<dbReference type="GO" id="GO:0003700">
    <property type="term" value="F:DNA-binding transcription factor activity"/>
    <property type="evidence" value="ECO:0007669"/>
    <property type="project" value="TreeGrafter"/>
</dbReference>
<name>A0A8J3YW03_9ACTN</name>
<dbReference type="Proteomes" id="UP000619260">
    <property type="component" value="Unassembled WGS sequence"/>
</dbReference>
<dbReference type="SMART" id="SM00100">
    <property type="entry name" value="cNMP"/>
    <property type="match status" value="1"/>
</dbReference>
<dbReference type="PROSITE" id="PS50042">
    <property type="entry name" value="CNMP_BINDING_3"/>
    <property type="match status" value="1"/>
</dbReference>
<evidence type="ECO:0000259" key="5">
    <source>
        <dbReference type="PROSITE" id="PS51063"/>
    </source>
</evidence>
<dbReference type="Gene3D" id="1.10.10.10">
    <property type="entry name" value="Winged helix-like DNA-binding domain superfamily/Winged helix DNA-binding domain"/>
    <property type="match status" value="1"/>
</dbReference>
<dbReference type="InterPro" id="IPR036390">
    <property type="entry name" value="WH_DNA-bd_sf"/>
</dbReference>
<feature type="domain" description="HTH crp-type" evidence="5">
    <location>
        <begin position="162"/>
        <end position="236"/>
    </location>
</feature>
<feature type="domain" description="Cyclic nucleotide-binding" evidence="4">
    <location>
        <begin position="28"/>
        <end position="133"/>
    </location>
</feature>
<dbReference type="GO" id="GO:0005829">
    <property type="term" value="C:cytosol"/>
    <property type="evidence" value="ECO:0007669"/>
    <property type="project" value="TreeGrafter"/>
</dbReference>